<protein>
    <submittedName>
        <fullName evidence="2">Uncharacterized protein</fullName>
    </submittedName>
</protein>
<evidence type="ECO:0000256" key="1">
    <source>
        <dbReference type="SAM" id="Phobius"/>
    </source>
</evidence>
<comment type="caution">
    <text evidence="2">The sequence shown here is derived from an EMBL/GenBank/DDBJ whole genome shotgun (WGS) entry which is preliminary data.</text>
</comment>
<sequence length="135" mass="15234">MNTFLVLVSGLLWWVLYSSIGALFVAIIVWAILRWMERGMVVFNRTYLACLIWLMIDALVGAVVFYRAKGHIDATVMMHSVGWRIAIIVNMLLGAWLLWRMVPRIDARRIKPTSACLAVAVVMMVGFGLYTSLVG</sequence>
<keyword evidence="1" id="KW-0472">Membrane</keyword>
<dbReference type="EMBL" id="SJTG01000004">
    <property type="protein sequence ID" value="TCI08100.1"/>
    <property type="molecule type" value="Genomic_DNA"/>
</dbReference>
<name>A0A4R0YI41_9GAMM</name>
<keyword evidence="3" id="KW-1185">Reference proteome</keyword>
<accession>A0A4R0YI41</accession>
<keyword evidence="1" id="KW-1133">Transmembrane helix</keyword>
<feature type="transmembrane region" description="Helical" evidence="1">
    <location>
        <begin position="114"/>
        <end position="133"/>
    </location>
</feature>
<organism evidence="2 3">
    <name type="scientific">Dyella soli</name>
    <dbReference type="NCBI Taxonomy" id="522319"/>
    <lineage>
        <taxon>Bacteria</taxon>
        <taxon>Pseudomonadati</taxon>
        <taxon>Pseudomonadota</taxon>
        <taxon>Gammaproteobacteria</taxon>
        <taxon>Lysobacterales</taxon>
        <taxon>Rhodanobacteraceae</taxon>
        <taxon>Dyella</taxon>
    </lineage>
</organism>
<evidence type="ECO:0000313" key="3">
    <source>
        <dbReference type="Proteomes" id="UP000291822"/>
    </source>
</evidence>
<proteinExistence type="predicted"/>
<keyword evidence="1" id="KW-0812">Transmembrane</keyword>
<evidence type="ECO:0000313" key="2">
    <source>
        <dbReference type="EMBL" id="TCI08100.1"/>
    </source>
</evidence>
<dbReference type="Proteomes" id="UP000291822">
    <property type="component" value="Unassembled WGS sequence"/>
</dbReference>
<gene>
    <name evidence="2" type="ORF">EZM97_25930</name>
</gene>
<dbReference type="AlphaFoldDB" id="A0A4R0YI41"/>
<feature type="transmembrane region" description="Helical" evidence="1">
    <location>
        <begin position="81"/>
        <end position="102"/>
    </location>
</feature>
<dbReference type="RefSeq" id="WP_131151958.1">
    <property type="nucleotide sequence ID" value="NZ_SJTG01000004.1"/>
</dbReference>
<reference evidence="2 3" key="1">
    <citation type="submission" date="2019-02" db="EMBL/GenBank/DDBJ databases">
        <title>Dyella amyloliquefaciens sp. nov., isolated from forest soil.</title>
        <authorList>
            <person name="Gao Z.-H."/>
            <person name="Qiu L.-H."/>
        </authorList>
    </citation>
    <scope>NUCLEOTIDE SEQUENCE [LARGE SCALE GENOMIC DNA]</scope>
    <source>
        <strain evidence="2 3">KACC 12747</strain>
    </source>
</reference>
<feature type="transmembrane region" description="Helical" evidence="1">
    <location>
        <begin position="45"/>
        <end position="66"/>
    </location>
</feature>
<feature type="transmembrane region" description="Helical" evidence="1">
    <location>
        <begin position="12"/>
        <end position="33"/>
    </location>
</feature>